<dbReference type="AlphaFoldDB" id="A0A6A6ZCG4"/>
<dbReference type="OrthoDB" id="3798179at2759"/>
<gene>
    <name evidence="2" type="ORF">CC86DRAFT_158546</name>
</gene>
<proteinExistence type="predicted"/>
<evidence type="ECO:0000259" key="1">
    <source>
        <dbReference type="Pfam" id="PF00646"/>
    </source>
</evidence>
<protein>
    <recommendedName>
        <fullName evidence="1">F-box domain-containing protein</fullName>
    </recommendedName>
</protein>
<dbReference type="EMBL" id="MU006253">
    <property type="protein sequence ID" value="KAF2818373.1"/>
    <property type="molecule type" value="Genomic_DNA"/>
</dbReference>
<accession>A0A6A6ZCG4</accession>
<dbReference type="CDD" id="cd09917">
    <property type="entry name" value="F-box_SF"/>
    <property type="match status" value="1"/>
</dbReference>
<dbReference type="InterPro" id="IPR036047">
    <property type="entry name" value="F-box-like_dom_sf"/>
</dbReference>
<keyword evidence="3" id="KW-1185">Reference proteome</keyword>
<dbReference type="Proteomes" id="UP000799424">
    <property type="component" value="Unassembled WGS sequence"/>
</dbReference>
<reference evidence="2" key="1">
    <citation type="journal article" date="2020" name="Stud. Mycol.">
        <title>101 Dothideomycetes genomes: a test case for predicting lifestyles and emergence of pathogens.</title>
        <authorList>
            <person name="Haridas S."/>
            <person name="Albert R."/>
            <person name="Binder M."/>
            <person name="Bloem J."/>
            <person name="Labutti K."/>
            <person name="Salamov A."/>
            <person name="Andreopoulos B."/>
            <person name="Baker S."/>
            <person name="Barry K."/>
            <person name="Bills G."/>
            <person name="Bluhm B."/>
            <person name="Cannon C."/>
            <person name="Castanera R."/>
            <person name="Culley D."/>
            <person name="Daum C."/>
            <person name="Ezra D."/>
            <person name="Gonzalez J."/>
            <person name="Henrissat B."/>
            <person name="Kuo A."/>
            <person name="Liang C."/>
            <person name="Lipzen A."/>
            <person name="Lutzoni F."/>
            <person name="Magnuson J."/>
            <person name="Mondo S."/>
            <person name="Nolan M."/>
            <person name="Ohm R."/>
            <person name="Pangilinan J."/>
            <person name="Park H.-J."/>
            <person name="Ramirez L."/>
            <person name="Alfaro M."/>
            <person name="Sun H."/>
            <person name="Tritt A."/>
            <person name="Yoshinaga Y."/>
            <person name="Zwiers L.-H."/>
            <person name="Turgeon B."/>
            <person name="Goodwin S."/>
            <person name="Spatafora J."/>
            <person name="Crous P."/>
            <person name="Grigoriev I."/>
        </authorList>
    </citation>
    <scope>NUCLEOTIDE SEQUENCE</scope>
    <source>
        <strain evidence="2">CBS 113818</strain>
    </source>
</reference>
<sequence length="464" mass="53059">MTYCSDLPPELWLEIASYLPSNDLAVLARVDKAQLAIAREHLYSTPQINRPDEGHHLMSFMRTLFANPQLFAKVRSLSIGIVHCTMPFNDKCATRNMYQYYKDRPSAKSDEPGSSPWCPQYHTVRKELLDRLEPHSDSDKHNLRHIPGIVDWSTAAFYGGLIEVLPNLDDLSVSCYLKTYDQPPHLDIQGRSGFVHSFFGLQMLKNVDAKDCSFMRLKKFRCMGGCFSARTLPLRNLQMLQIGPSSEMHLFPGVNPVPHFAGLELHLSSQDMLKYCNARFRLPCSKALLSKTKHARILFEDVDRTLCPQDLNSSTFPLDLFQRVVSHLEVSTTTLETLEIIPANIDRLLNDNIFSGMGSLTAFTRLAKLVFPFQNFRDELLTILPWSLQELSLLHQGPVWKSTLDDVIRHYTTRRNLRRLDLYCQRDDPVALADSTWKDFKLHSISVFVWAISGNMLLRGMPAE</sequence>
<dbReference type="Pfam" id="PF00646">
    <property type="entry name" value="F-box"/>
    <property type="match status" value="1"/>
</dbReference>
<dbReference type="SUPFAM" id="SSF81383">
    <property type="entry name" value="F-box domain"/>
    <property type="match status" value="1"/>
</dbReference>
<feature type="domain" description="F-box" evidence="1">
    <location>
        <begin position="5"/>
        <end position="30"/>
    </location>
</feature>
<name>A0A6A6ZCG4_9PLEO</name>
<evidence type="ECO:0000313" key="2">
    <source>
        <dbReference type="EMBL" id="KAF2818373.1"/>
    </source>
</evidence>
<evidence type="ECO:0000313" key="3">
    <source>
        <dbReference type="Proteomes" id="UP000799424"/>
    </source>
</evidence>
<organism evidence="2 3">
    <name type="scientific">Ophiobolus disseminans</name>
    <dbReference type="NCBI Taxonomy" id="1469910"/>
    <lineage>
        <taxon>Eukaryota</taxon>
        <taxon>Fungi</taxon>
        <taxon>Dikarya</taxon>
        <taxon>Ascomycota</taxon>
        <taxon>Pezizomycotina</taxon>
        <taxon>Dothideomycetes</taxon>
        <taxon>Pleosporomycetidae</taxon>
        <taxon>Pleosporales</taxon>
        <taxon>Pleosporineae</taxon>
        <taxon>Phaeosphaeriaceae</taxon>
        <taxon>Ophiobolus</taxon>
    </lineage>
</organism>
<dbReference type="InterPro" id="IPR001810">
    <property type="entry name" value="F-box_dom"/>
</dbReference>